<evidence type="ECO:0000313" key="1">
    <source>
        <dbReference type="EMBL" id="CAM76251.1"/>
    </source>
</evidence>
<protein>
    <submittedName>
        <fullName evidence="1">Uncharacterized protein</fullName>
    </submittedName>
</protein>
<proteinExistence type="predicted"/>
<dbReference type="AlphaFoldDB" id="A4U044"/>
<sequence length="80" mass="9097">MAELLAEKKRLDALLDDALDQYALYEEGMNIRFKSANETERTALMAERNEVEDKLGIVALVLRLDEIREMMEQAAKNPAA</sequence>
<reference evidence="1" key="1">
    <citation type="journal article" date="2007" name="J. Bacteriol.">
        <title>Comparative genome analysis of four magnetotactic bacteria reveals a complex set of group-specific genes implicated in magnetosome biomineralization and function.</title>
        <authorList>
            <person name="Richter M."/>
            <person name="Kube M."/>
            <person name="Bazylinski D.A."/>
            <person name="Lombardot T."/>
            <person name="Gloeckner F.O."/>
            <person name="Reinhardt R."/>
            <person name="Schueler D."/>
        </authorList>
    </citation>
    <scope>NUCLEOTIDE SEQUENCE</scope>
    <source>
        <strain evidence="1">MSR-1</strain>
    </source>
</reference>
<name>A4U044_9PROT</name>
<gene>
    <name evidence="1" type="ORF">MGR_1339</name>
</gene>
<dbReference type="EMBL" id="CU459003">
    <property type="protein sequence ID" value="CAM76251.1"/>
    <property type="molecule type" value="Genomic_DNA"/>
</dbReference>
<dbReference type="RefSeq" id="WP_041634628.1">
    <property type="nucleotide sequence ID" value="NZ_CP027527.1"/>
</dbReference>
<organism evidence="1">
    <name type="scientific">Magnetospirillum gryphiswaldense</name>
    <dbReference type="NCBI Taxonomy" id="55518"/>
    <lineage>
        <taxon>Bacteria</taxon>
        <taxon>Pseudomonadati</taxon>
        <taxon>Pseudomonadota</taxon>
        <taxon>Alphaproteobacteria</taxon>
        <taxon>Rhodospirillales</taxon>
        <taxon>Rhodospirillaceae</taxon>
        <taxon>Magnetospirillum</taxon>
    </lineage>
</organism>
<accession>A4U044</accession>